<dbReference type="SUPFAM" id="SSF55729">
    <property type="entry name" value="Acyl-CoA N-acyltransferases (Nat)"/>
    <property type="match status" value="1"/>
</dbReference>
<keyword evidence="1 4" id="KW-0808">Transferase</keyword>
<feature type="domain" description="N-acetyltransferase" evidence="3">
    <location>
        <begin position="2"/>
        <end position="148"/>
    </location>
</feature>
<evidence type="ECO:0000313" key="5">
    <source>
        <dbReference type="Proteomes" id="UP001589795"/>
    </source>
</evidence>
<comment type="caution">
    <text evidence="4">The sequence shown here is derived from an EMBL/GenBank/DDBJ whole genome shotgun (WGS) entry which is preliminary data.</text>
</comment>
<dbReference type="EC" id="2.3.-.-" evidence="4"/>
<dbReference type="PANTHER" id="PTHR43877:SF2">
    <property type="entry name" value="AMINOALKYLPHOSPHONATE N-ACETYLTRANSFERASE-RELATED"/>
    <property type="match status" value="1"/>
</dbReference>
<gene>
    <name evidence="4" type="ORF">ACFFIZ_05800</name>
</gene>
<evidence type="ECO:0000256" key="1">
    <source>
        <dbReference type="ARBA" id="ARBA00022679"/>
    </source>
</evidence>
<reference evidence="4 5" key="1">
    <citation type="submission" date="2024-09" db="EMBL/GenBank/DDBJ databases">
        <authorList>
            <person name="Sun Q."/>
            <person name="Mori K."/>
        </authorList>
    </citation>
    <scope>NUCLEOTIDE SEQUENCE [LARGE SCALE GENOMIC DNA]</scope>
    <source>
        <strain evidence="4 5">CCM 7904</strain>
    </source>
</reference>
<organism evidence="4 5">
    <name type="scientific">Paracoccus rhizosphaerae</name>
    <dbReference type="NCBI Taxonomy" id="1133347"/>
    <lineage>
        <taxon>Bacteria</taxon>
        <taxon>Pseudomonadati</taxon>
        <taxon>Pseudomonadota</taxon>
        <taxon>Alphaproteobacteria</taxon>
        <taxon>Rhodobacterales</taxon>
        <taxon>Paracoccaceae</taxon>
        <taxon>Paracoccus</taxon>
    </lineage>
</organism>
<dbReference type="EMBL" id="JBHLWQ010000055">
    <property type="protein sequence ID" value="MFC0199843.1"/>
    <property type="molecule type" value="Genomic_DNA"/>
</dbReference>
<keyword evidence="5" id="KW-1185">Reference proteome</keyword>
<protein>
    <submittedName>
        <fullName evidence="4">GNAT family N-acetyltransferase</fullName>
        <ecNumber evidence="4">2.3.-.-</ecNumber>
    </submittedName>
</protein>
<dbReference type="RefSeq" id="WP_265505235.1">
    <property type="nucleotide sequence ID" value="NZ_JAOTBE010000001.1"/>
</dbReference>
<keyword evidence="2 4" id="KW-0012">Acyltransferase</keyword>
<evidence type="ECO:0000313" key="4">
    <source>
        <dbReference type="EMBL" id="MFC0199843.1"/>
    </source>
</evidence>
<dbReference type="PANTHER" id="PTHR43877">
    <property type="entry name" value="AMINOALKYLPHOSPHONATE N-ACETYLTRANSFERASE-RELATED-RELATED"/>
    <property type="match status" value="1"/>
</dbReference>
<name>A0ABV6CGJ3_9RHOB</name>
<dbReference type="InterPro" id="IPR016181">
    <property type="entry name" value="Acyl_CoA_acyltransferase"/>
</dbReference>
<dbReference type="Gene3D" id="3.40.630.30">
    <property type="match status" value="1"/>
</dbReference>
<dbReference type="Proteomes" id="UP001589795">
    <property type="component" value="Unassembled WGS sequence"/>
</dbReference>
<dbReference type="Pfam" id="PF00583">
    <property type="entry name" value="Acetyltransf_1"/>
    <property type="match status" value="1"/>
</dbReference>
<dbReference type="GO" id="GO:0016746">
    <property type="term" value="F:acyltransferase activity"/>
    <property type="evidence" value="ECO:0007669"/>
    <property type="project" value="UniProtKB-KW"/>
</dbReference>
<evidence type="ECO:0000256" key="2">
    <source>
        <dbReference type="ARBA" id="ARBA00023315"/>
    </source>
</evidence>
<accession>A0ABV6CGJ3</accession>
<evidence type="ECO:0000259" key="3">
    <source>
        <dbReference type="PROSITE" id="PS51186"/>
    </source>
</evidence>
<proteinExistence type="predicted"/>
<sequence>MPTFRRATADDLPGIVAMLADDALGAARETNDIAPYRQAFAAIDADPNQFLCVLEEEGRVIGTMQLTFIAGLSRRGARRGQIEGVRVHRDHRGGGLGRQMILWAIDRCRAEGCALVQLTTDRSRTDAHRFYDSLGFKASHLGYKLPLD</sequence>
<dbReference type="PROSITE" id="PS51186">
    <property type="entry name" value="GNAT"/>
    <property type="match status" value="1"/>
</dbReference>
<dbReference type="InterPro" id="IPR000182">
    <property type="entry name" value="GNAT_dom"/>
</dbReference>
<dbReference type="CDD" id="cd04301">
    <property type="entry name" value="NAT_SF"/>
    <property type="match status" value="1"/>
</dbReference>
<dbReference type="InterPro" id="IPR050832">
    <property type="entry name" value="Bact_Acetyltransf"/>
</dbReference>